<organism evidence="1 2">
    <name type="scientific">Phytophthora megakarya</name>
    <dbReference type="NCBI Taxonomy" id="4795"/>
    <lineage>
        <taxon>Eukaryota</taxon>
        <taxon>Sar</taxon>
        <taxon>Stramenopiles</taxon>
        <taxon>Oomycota</taxon>
        <taxon>Peronosporomycetes</taxon>
        <taxon>Peronosporales</taxon>
        <taxon>Peronosporaceae</taxon>
        <taxon>Phytophthora</taxon>
    </lineage>
</organism>
<dbReference type="AlphaFoldDB" id="A0A225W5T5"/>
<accession>A0A225W5T5</accession>
<reference evidence="2" key="1">
    <citation type="submission" date="2017-03" db="EMBL/GenBank/DDBJ databases">
        <title>Phytopthora megakarya and P. palmivora, two closely related causual agents of cacao black pod achieved similar genome size and gene model numbers by different mechanisms.</title>
        <authorList>
            <person name="Ali S."/>
            <person name="Shao J."/>
            <person name="Larry D.J."/>
            <person name="Kronmiller B."/>
            <person name="Shen D."/>
            <person name="Strem M.D."/>
            <person name="Melnick R.L."/>
            <person name="Guiltinan M.J."/>
            <person name="Tyler B.M."/>
            <person name="Meinhardt L.W."/>
            <person name="Bailey B.A."/>
        </authorList>
    </citation>
    <scope>NUCLEOTIDE SEQUENCE [LARGE SCALE GENOMIC DNA]</scope>
    <source>
        <strain evidence="2">zdho120</strain>
    </source>
</reference>
<evidence type="ECO:0000313" key="2">
    <source>
        <dbReference type="Proteomes" id="UP000198211"/>
    </source>
</evidence>
<dbReference type="EMBL" id="NBNE01001862">
    <property type="protein sequence ID" value="OWZ12387.1"/>
    <property type="molecule type" value="Genomic_DNA"/>
</dbReference>
<keyword evidence="2" id="KW-1185">Reference proteome</keyword>
<evidence type="ECO:0000313" key="1">
    <source>
        <dbReference type="EMBL" id="OWZ12387.1"/>
    </source>
</evidence>
<sequence>MLLKDDVSETTNAMLKPENDQSESISLYLYISPRLMQLPTPRAKGKGLPFGPDTENWNGHWNDSLYNVVGYMRIRYLRKLITM</sequence>
<dbReference type="OrthoDB" id="88857at2759"/>
<name>A0A225W5T5_9STRA</name>
<comment type="caution">
    <text evidence="1">The sequence shown here is derived from an EMBL/GenBank/DDBJ whole genome shotgun (WGS) entry which is preliminary data.</text>
</comment>
<dbReference type="Proteomes" id="UP000198211">
    <property type="component" value="Unassembled WGS sequence"/>
</dbReference>
<protein>
    <submittedName>
        <fullName evidence="1">Uncharacterized protein</fullName>
    </submittedName>
</protein>
<gene>
    <name evidence="1" type="ORF">PHMEG_00014461</name>
</gene>
<proteinExistence type="predicted"/>